<proteinExistence type="predicted"/>
<organism evidence="2 3">
    <name type="scientific">Plasmodium vivax Mauritania I</name>
    <dbReference type="NCBI Taxonomy" id="1035515"/>
    <lineage>
        <taxon>Eukaryota</taxon>
        <taxon>Sar</taxon>
        <taxon>Alveolata</taxon>
        <taxon>Apicomplexa</taxon>
        <taxon>Aconoidasida</taxon>
        <taxon>Haemosporida</taxon>
        <taxon>Plasmodiidae</taxon>
        <taxon>Plasmodium</taxon>
        <taxon>Plasmodium (Plasmodium)</taxon>
    </lineage>
</organism>
<accession>A0A0J9TKF6</accession>
<keyword evidence="1" id="KW-0812">Transmembrane</keyword>
<gene>
    <name evidence="2" type="ORF">PVMG_05348</name>
</gene>
<keyword evidence="1" id="KW-0472">Membrane</keyword>
<evidence type="ECO:0000256" key="1">
    <source>
        <dbReference type="SAM" id="Phobius"/>
    </source>
</evidence>
<evidence type="ECO:0000313" key="3">
    <source>
        <dbReference type="Proteomes" id="UP000053776"/>
    </source>
</evidence>
<protein>
    <recommendedName>
        <fullName evidence="4">Variable surface protein</fullName>
    </recommendedName>
</protein>
<keyword evidence="1" id="KW-1133">Transmembrane helix</keyword>
<dbReference type="Proteomes" id="UP000053776">
    <property type="component" value="Unassembled WGS sequence"/>
</dbReference>
<feature type="transmembrane region" description="Helical" evidence="1">
    <location>
        <begin position="15"/>
        <end position="35"/>
    </location>
</feature>
<dbReference type="OrthoDB" id="389114at2759"/>
<evidence type="ECO:0008006" key="4">
    <source>
        <dbReference type="Google" id="ProtNLM"/>
    </source>
</evidence>
<sequence length="350" mass="40507">MSENILDIGKWKEMVCLYNCFFITYFIDILLNYIYSFIHKYMVLYPFLNNVLTIYGEFDNPVEGDTNQNDYDVLCDQIVRTSNADLGNHKNVCMKLMRNLGHRSINSNFLYPKQERCNVLYNWIYNSIKKHSIPRNVIIKCYEDYTTLKNVMNNKYICPYYSYDDTYEEPINIIMLQIFESSMDIIKDNFIDKNNSINLRCKSYVCELVNLYNIMNSRYCLNLDENDIKRKSTCDILKNFKTAYMLFLFGDKNLNDNIPSLDNVEKEYTKKCLPSKPEVPSNAPRDNDVLELPSLPVDSGEKINVFPFPSPLNGEKPGSSTSSTVSTAIGTLAGASSILALLYKVTQNFI</sequence>
<dbReference type="AlphaFoldDB" id="A0A0J9TKF6"/>
<reference evidence="2 3" key="1">
    <citation type="submission" date="2011-08" db="EMBL/GenBank/DDBJ databases">
        <title>The Genome Sequence of Plasmodium vivax Mauritania I.</title>
        <authorList>
            <consortium name="The Broad Institute Genome Sequencing Platform"/>
            <consortium name="The Broad Institute Genome Sequencing Center for Infectious Disease"/>
            <person name="Neafsey D."/>
            <person name="Carlton J."/>
            <person name="Barnwell J."/>
            <person name="Collins W."/>
            <person name="Escalante A."/>
            <person name="Mullikin J."/>
            <person name="Saul A."/>
            <person name="Guigo R."/>
            <person name="Camara F."/>
            <person name="Young S.K."/>
            <person name="Zeng Q."/>
            <person name="Gargeya S."/>
            <person name="Fitzgerald M."/>
            <person name="Haas B."/>
            <person name="Abouelleil A."/>
            <person name="Alvarado L."/>
            <person name="Arachchi H.M."/>
            <person name="Berlin A."/>
            <person name="Brown A."/>
            <person name="Chapman S.B."/>
            <person name="Chen Z."/>
            <person name="Dunbar C."/>
            <person name="Freedman E."/>
            <person name="Gearin G."/>
            <person name="Gellesch M."/>
            <person name="Goldberg J."/>
            <person name="Griggs A."/>
            <person name="Gujja S."/>
            <person name="Heiman D."/>
            <person name="Howarth C."/>
            <person name="Larson L."/>
            <person name="Lui A."/>
            <person name="MacDonald P.J.P."/>
            <person name="Montmayeur A."/>
            <person name="Murphy C."/>
            <person name="Neiman D."/>
            <person name="Pearson M."/>
            <person name="Priest M."/>
            <person name="Roberts A."/>
            <person name="Saif S."/>
            <person name="Shea T."/>
            <person name="Shenoy N."/>
            <person name="Sisk P."/>
            <person name="Stolte C."/>
            <person name="Sykes S."/>
            <person name="Wortman J."/>
            <person name="Nusbaum C."/>
            <person name="Birren B."/>
        </authorList>
    </citation>
    <scope>NUCLEOTIDE SEQUENCE [LARGE SCALE GENOMIC DNA]</scope>
    <source>
        <strain evidence="2 3">Mauritania I</strain>
    </source>
</reference>
<evidence type="ECO:0000313" key="2">
    <source>
        <dbReference type="EMBL" id="KMZ95749.1"/>
    </source>
</evidence>
<dbReference type="EMBL" id="KQ234975">
    <property type="protein sequence ID" value="KMZ95749.1"/>
    <property type="molecule type" value="Genomic_DNA"/>
</dbReference>
<name>A0A0J9TKF6_PLAVI</name>